<gene>
    <name evidence="10" type="ORF">CWR43_05995</name>
</gene>
<dbReference type="EMBL" id="PIQN01000004">
    <property type="protein sequence ID" value="PKA44475.1"/>
    <property type="molecule type" value="Genomic_DNA"/>
</dbReference>
<dbReference type="CDD" id="cd06582">
    <property type="entry name" value="TM_PBP1_LivH_like"/>
    <property type="match status" value="1"/>
</dbReference>
<dbReference type="InterPro" id="IPR001851">
    <property type="entry name" value="ABC_transp_permease"/>
</dbReference>
<evidence type="ECO:0000256" key="3">
    <source>
        <dbReference type="ARBA" id="ARBA00022475"/>
    </source>
</evidence>
<dbReference type="GO" id="GO:0006865">
    <property type="term" value="P:amino acid transport"/>
    <property type="evidence" value="ECO:0007669"/>
    <property type="project" value="UniProtKB-KW"/>
</dbReference>
<evidence type="ECO:0000256" key="2">
    <source>
        <dbReference type="ARBA" id="ARBA00022448"/>
    </source>
</evidence>
<feature type="transmembrane region" description="Helical" evidence="9">
    <location>
        <begin position="95"/>
        <end position="116"/>
    </location>
</feature>
<protein>
    <submittedName>
        <fullName evidence="10">Branched-chain amino acid ABC transporter permease</fullName>
    </submittedName>
</protein>
<keyword evidence="7 9" id="KW-0472">Membrane</keyword>
<keyword evidence="6 9" id="KW-1133">Transmembrane helix</keyword>
<evidence type="ECO:0000256" key="8">
    <source>
        <dbReference type="ARBA" id="ARBA00037998"/>
    </source>
</evidence>
<dbReference type="GO" id="GO:0005886">
    <property type="term" value="C:plasma membrane"/>
    <property type="evidence" value="ECO:0007669"/>
    <property type="project" value="UniProtKB-SubCell"/>
</dbReference>
<feature type="transmembrane region" description="Helical" evidence="9">
    <location>
        <begin position="136"/>
        <end position="159"/>
    </location>
</feature>
<evidence type="ECO:0000256" key="6">
    <source>
        <dbReference type="ARBA" id="ARBA00022989"/>
    </source>
</evidence>
<evidence type="ECO:0000256" key="5">
    <source>
        <dbReference type="ARBA" id="ARBA00022970"/>
    </source>
</evidence>
<feature type="transmembrane region" description="Helical" evidence="9">
    <location>
        <begin position="190"/>
        <end position="210"/>
    </location>
</feature>
<feature type="transmembrane region" description="Helical" evidence="9">
    <location>
        <begin position="62"/>
        <end position="83"/>
    </location>
</feature>
<reference evidence="10 11" key="1">
    <citation type="submission" date="2017-11" db="EMBL/GenBank/DDBJ databases">
        <authorList>
            <person name="Han C.G."/>
        </authorList>
    </citation>
    <scope>NUCLEOTIDE SEQUENCE [LARGE SCALE GENOMIC DNA]</scope>
    <source>
        <strain evidence="10 11">HCNT1</strain>
    </source>
</reference>
<feature type="transmembrane region" description="Helical" evidence="9">
    <location>
        <begin position="216"/>
        <end position="249"/>
    </location>
</feature>
<keyword evidence="5" id="KW-0029">Amino-acid transport</keyword>
<reference evidence="10 11" key="2">
    <citation type="submission" date="2017-12" db="EMBL/GenBank/DDBJ databases">
        <title>Genome sequence of Rhizobium sullae HCNT1 isolated from Sulla coronaria nodules and featuring peculiar denitrification phenotypes.</title>
        <authorList>
            <person name="De Diego-Diaz B."/>
            <person name="Treu L."/>
            <person name="Campanaro S."/>
            <person name="Da Silva Duarte V."/>
            <person name="Basaglia M."/>
            <person name="Favaro L."/>
            <person name="Casella S."/>
            <person name="Squartini A."/>
        </authorList>
    </citation>
    <scope>NUCLEOTIDE SEQUENCE [LARGE SCALE GENOMIC DNA]</scope>
    <source>
        <strain evidence="10 11">HCNT1</strain>
    </source>
</reference>
<dbReference type="PANTHER" id="PTHR11795:SF445">
    <property type="entry name" value="AMINO ACID ABC TRANSPORTER PERMEASE PROTEIN"/>
    <property type="match status" value="1"/>
</dbReference>
<dbReference type="InterPro" id="IPR052157">
    <property type="entry name" value="BCAA_transport_permease"/>
</dbReference>
<accession>A0A2N0DEE7</accession>
<comment type="caution">
    <text evidence="10">The sequence shown here is derived from an EMBL/GenBank/DDBJ whole genome shotgun (WGS) entry which is preliminary data.</text>
</comment>
<keyword evidence="4 9" id="KW-0812">Transmembrane</keyword>
<evidence type="ECO:0000313" key="10">
    <source>
        <dbReference type="EMBL" id="PKA44475.1"/>
    </source>
</evidence>
<keyword evidence="2" id="KW-0813">Transport</keyword>
<evidence type="ECO:0000256" key="1">
    <source>
        <dbReference type="ARBA" id="ARBA00004651"/>
    </source>
</evidence>
<evidence type="ECO:0000256" key="4">
    <source>
        <dbReference type="ARBA" id="ARBA00022692"/>
    </source>
</evidence>
<dbReference type="RefSeq" id="WP_100770631.1">
    <property type="nucleotide sequence ID" value="NZ_PIQN01000004.1"/>
</dbReference>
<feature type="transmembrane region" description="Helical" evidence="9">
    <location>
        <begin position="261"/>
        <end position="278"/>
    </location>
</feature>
<sequence length="290" mass="30469">MNALGLFLVSGLAVGALYALGGVGLVLLNRATGVLNFAYGAMGAAGAMTAWQLLQWEWPEPLAWLACIGVALTLSLTFGRLIAPGLAHREPVVKAVATLGFALALLGVMNLIWTVTPRKLSLTPDSLSLSIFGLRVTATRLIALAAGIGVTLGMGLFLARTRIGLMMRSLADNREIAAILGTPVRRVETFAWGISGVLAGFTGLLFATLVRLDPAVLTFLVIPIIATTIIGGLASIPATFAAGLVIGMLESLLTLYKPLAPFRVATPFIVAIVAMMWMQRGRKLTFAGQD</sequence>
<dbReference type="Proteomes" id="UP000232164">
    <property type="component" value="Unassembled WGS sequence"/>
</dbReference>
<feature type="transmembrane region" description="Helical" evidence="9">
    <location>
        <begin position="35"/>
        <end position="56"/>
    </location>
</feature>
<comment type="similarity">
    <text evidence="8">Belongs to the binding-protein-dependent transport system permease family. LivHM subfamily.</text>
</comment>
<dbReference type="Pfam" id="PF02653">
    <property type="entry name" value="BPD_transp_2"/>
    <property type="match status" value="1"/>
</dbReference>
<evidence type="ECO:0000256" key="9">
    <source>
        <dbReference type="SAM" id="Phobius"/>
    </source>
</evidence>
<comment type="subcellular location">
    <subcellularLocation>
        <location evidence="1">Cell membrane</location>
        <topology evidence="1">Multi-pass membrane protein</topology>
    </subcellularLocation>
</comment>
<dbReference type="GO" id="GO:0022857">
    <property type="term" value="F:transmembrane transporter activity"/>
    <property type="evidence" value="ECO:0007669"/>
    <property type="project" value="InterPro"/>
</dbReference>
<proteinExistence type="inferred from homology"/>
<evidence type="ECO:0000256" key="7">
    <source>
        <dbReference type="ARBA" id="ARBA00023136"/>
    </source>
</evidence>
<dbReference type="AlphaFoldDB" id="A0A2N0DEE7"/>
<organism evidence="10 11">
    <name type="scientific">Rhizobium sullae</name>
    <name type="common">Rhizobium hedysari</name>
    <dbReference type="NCBI Taxonomy" id="50338"/>
    <lineage>
        <taxon>Bacteria</taxon>
        <taxon>Pseudomonadati</taxon>
        <taxon>Pseudomonadota</taxon>
        <taxon>Alphaproteobacteria</taxon>
        <taxon>Hyphomicrobiales</taxon>
        <taxon>Rhizobiaceae</taxon>
        <taxon>Rhizobium/Agrobacterium group</taxon>
        <taxon>Rhizobium</taxon>
    </lineage>
</organism>
<feature type="transmembrane region" description="Helical" evidence="9">
    <location>
        <begin position="6"/>
        <end position="28"/>
    </location>
</feature>
<keyword evidence="3" id="KW-1003">Cell membrane</keyword>
<name>A0A2N0DEE7_RHISU</name>
<evidence type="ECO:0000313" key="11">
    <source>
        <dbReference type="Proteomes" id="UP000232164"/>
    </source>
</evidence>
<dbReference type="PANTHER" id="PTHR11795">
    <property type="entry name" value="BRANCHED-CHAIN AMINO ACID TRANSPORT SYSTEM PERMEASE PROTEIN LIVH"/>
    <property type="match status" value="1"/>
</dbReference>